<dbReference type="Gramene" id="TraesSTA2B03G00970160.1">
    <property type="protein sequence ID" value="TraesSTA2B03G00970160.1.CDS1"/>
    <property type="gene ID" value="TraesSTA2B03G00970160"/>
</dbReference>
<reference evidence="11" key="2">
    <citation type="submission" date="2018-10" db="UniProtKB">
        <authorList>
            <consortium name="EnsemblPlants"/>
        </authorList>
    </citation>
    <scope>IDENTIFICATION</scope>
</reference>
<keyword evidence="4" id="KW-0336">GPI-anchor</keyword>
<dbReference type="InterPro" id="IPR000782">
    <property type="entry name" value="FAS1_domain"/>
</dbReference>
<comment type="similarity">
    <text evidence="2">Belongs to the fasciclin-like AGP family.</text>
</comment>
<dbReference type="Gramene" id="TraesSYM2B03G00988320.1">
    <property type="protein sequence ID" value="TraesSYM2B03G00988320.1.CDS1"/>
    <property type="gene ID" value="TraesSYM2B03G00988320"/>
</dbReference>
<feature type="domain" description="FAS1" evidence="10">
    <location>
        <begin position="42"/>
        <end position="181"/>
    </location>
</feature>
<feature type="signal peptide" evidence="9">
    <location>
        <begin position="1"/>
        <end position="23"/>
    </location>
</feature>
<dbReference type="Pfam" id="PF02469">
    <property type="entry name" value="Fasciclin"/>
    <property type="match status" value="1"/>
</dbReference>
<dbReference type="SUPFAM" id="SSF82153">
    <property type="entry name" value="FAS1 domain"/>
    <property type="match status" value="1"/>
</dbReference>
<keyword evidence="4" id="KW-0449">Lipoprotein</keyword>
<dbReference type="Gramene" id="TraesCLE_scaffold_003224_01G000100.1">
    <property type="protein sequence ID" value="TraesCLE_scaffold_003224_01G000100.1"/>
    <property type="gene ID" value="TraesCLE_scaffold_003224_01G000100"/>
</dbReference>
<dbReference type="SMART" id="SM00554">
    <property type="entry name" value="FAS1"/>
    <property type="match status" value="1"/>
</dbReference>
<dbReference type="Gene3D" id="2.30.180.10">
    <property type="entry name" value="FAS1 domain"/>
    <property type="match status" value="1"/>
</dbReference>
<evidence type="ECO:0000256" key="9">
    <source>
        <dbReference type="SAM" id="SignalP"/>
    </source>
</evidence>
<evidence type="ECO:0000256" key="2">
    <source>
        <dbReference type="ARBA" id="ARBA00007843"/>
    </source>
</evidence>
<accession>A0A3B6C8D3</accession>
<dbReference type="Gramene" id="TraesCS2B02G351900.1">
    <property type="protein sequence ID" value="TraesCS2B02G351900.1.cds1"/>
    <property type="gene ID" value="TraesCS2B02G351900"/>
</dbReference>
<evidence type="ECO:0000256" key="1">
    <source>
        <dbReference type="ARBA" id="ARBA00004609"/>
    </source>
</evidence>
<dbReference type="Gramene" id="TraesLDM2B03G00974680.1">
    <property type="protein sequence ID" value="TraesLDM2B03G00974680.1.CDS1"/>
    <property type="gene ID" value="TraesLDM2B03G00974680"/>
</dbReference>
<dbReference type="Gramene" id="TraesPARA_EIv1.0_0533050.1">
    <property type="protein sequence ID" value="TraesPARA_EIv1.0_0533050.1.CDS1"/>
    <property type="gene ID" value="TraesPARA_EIv1.0_0533050"/>
</dbReference>
<comment type="function">
    <text evidence="7">May be a cell surface adhesion protein.</text>
</comment>
<organism evidence="11">
    <name type="scientific">Triticum aestivum</name>
    <name type="common">Wheat</name>
    <dbReference type="NCBI Taxonomy" id="4565"/>
    <lineage>
        <taxon>Eukaryota</taxon>
        <taxon>Viridiplantae</taxon>
        <taxon>Streptophyta</taxon>
        <taxon>Embryophyta</taxon>
        <taxon>Tracheophyta</taxon>
        <taxon>Spermatophyta</taxon>
        <taxon>Magnoliopsida</taxon>
        <taxon>Liliopsida</taxon>
        <taxon>Poales</taxon>
        <taxon>Poaceae</taxon>
        <taxon>BOP clade</taxon>
        <taxon>Pooideae</taxon>
        <taxon>Triticodae</taxon>
        <taxon>Triticeae</taxon>
        <taxon>Triticinae</taxon>
        <taxon>Triticum</taxon>
    </lineage>
</organism>
<evidence type="ECO:0000313" key="11">
    <source>
        <dbReference type="EnsemblPlants" id="TraesCS2B02G351900.1.cds1"/>
    </source>
</evidence>
<dbReference type="OrthoDB" id="286301at2759"/>
<dbReference type="OMA" id="ILATMMA"/>
<comment type="subcellular location">
    <subcellularLocation>
        <location evidence="1">Cell membrane</location>
        <topology evidence="1">Lipid-anchor</topology>
        <topology evidence="1">GPI-anchor</topology>
    </subcellularLocation>
</comment>
<dbReference type="Gramene" id="TraesWEE_scaffold_003500_01G000300.1">
    <property type="protein sequence ID" value="TraesWEE_scaffold_003500_01G000300.1"/>
    <property type="gene ID" value="TraesWEE_scaffold_003500_01G000300"/>
</dbReference>
<dbReference type="Gramene" id="TraesMAC2B03G00971460.1">
    <property type="protein sequence ID" value="TraesMAC2B03G00971460.1.CDS1"/>
    <property type="gene ID" value="TraesMAC2B03G00971460"/>
</dbReference>
<protein>
    <recommendedName>
        <fullName evidence="10">FAS1 domain-containing protein</fullName>
    </recommendedName>
</protein>
<feature type="chain" id="PRO_5043172254" description="FAS1 domain-containing protein" evidence="9">
    <location>
        <begin position="24"/>
        <end position="255"/>
    </location>
</feature>
<dbReference type="EnsemblPlants" id="TraesCS2B02G351900.1">
    <property type="protein sequence ID" value="TraesCS2B02G351900.1.cds1"/>
    <property type="gene ID" value="TraesCS2B02G351900"/>
</dbReference>
<evidence type="ECO:0000256" key="4">
    <source>
        <dbReference type="ARBA" id="ARBA00022622"/>
    </source>
</evidence>
<evidence type="ECO:0000256" key="8">
    <source>
        <dbReference type="SAM" id="MobiDB-lite"/>
    </source>
</evidence>
<dbReference type="InterPro" id="IPR045003">
    <property type="entry name" value="FLA_A"/>
</dbReference>
<dbReference type="GO" id="GO:0009834">
    <property type="term" value="P:plant-type secondary cell wall biogenesis"/>
    <property type="evidence" value="ECO:0000318"/>
    <property type="project" value="GO_Central"/>
</dbReference>
<dbReference type="Gramene" id="TraesCAD_scaffold_007517_01G000100.1">
    <property type="protein sequence ID" value="TraesCAD_scaffold_007517_01G000100.1"/>
    <property type="gene ID" value="TraesCAD_scaffold_007517_01G000100"/>
</dbReference>
<dbReference type="Gramene" id="TraesNOR2B03G00987680.1">
    <property type="protein sequence ID" value="TraesNOR2B03G00987680.1.CDS1"/>
    <property type="gene ID" value="TraesNOR2B03G00987680"/>
</dbReference>
<dbReference type="SMR" id="A0A3B6C8D3"/>
<dbReference type="Proteomes" id="UP000019116">
    <property type="component" value="Chromosome 2B"/>
</dbReference>
<keyword evidence="3" id="KW-1003">Cell membrane</keyword>
<evidence type="ECO:0000313" key="12">
    <source>
        <dbReference type="Proteomes" id="UP000019116"/>
    </source>
</evidence>
<dbReference type="Gramene" id="TraesCS2B03G0907700.1">
    <property type="protein sequence ID" value="TraesCS2B03G0907700.1.CDS1"/>
    <property type="gene ID" value="TraesCS2B03G0907700"/>
</dbReference>
<dbReference type="PANTHER" id="PTHR32077">
    <property type="entry name" value="FASCICLIN-LIKE ARABINOGALACTAN PROTEIN"/>
    <property type="match status" value="1"/>
</dbReference>
<evidence type="ECO:0000256" key="3">
    <source>
        <dbReference type="ARBA" id="ARBA00022475"/>
    </source>
</evidence>
<keyword evidence="4" id="KW-0325">Glycoprotein</keyword>
<keyword evidence="5 9" id="KW-0732">Signal</keyword>
<evidence type="ECO:0000259" key="10">
    <source>
        <dbReference type="PROSITE" id="PS50213"/>
    </source>
</evidence>
<dbReference type="AlphaFoldDB" id="A0A3B6C8D3"/>
<evidence type="ECO:0000256" key="6">
    <source>
        <dbReference type="ARBA" id="ARBA00023136"/>
    </source>
</evidence>
<dbReference type="Gramene" id="TraesROB_scaffold_007557_01G000100.1">
    <property type="protein sequence ID" value="TraesROB_scaffold_007557_01G000100.1"/>
    <property type="gene ID" value="TraesROB_scaffold_007557_01G000100"/>
</dbReference>
<dbReference type="Gramene" id="TraesARI2B03G00988790.1">
    <property type="protein sequence ID" value="TraesARI2B03G00988790.1.CDS1"/>
    <property type="gene ID" value="TraesARI2B03G00988790"/>
</dbReference>
<keyword evidence="6" id="KW-0472">Membrane</keyword>
<evidence type="ECO:0000256" key="5">
    <source>
        <dbReference type="ARBA" id="ARBA00022729"/>
    </source>
</evidence>
<dbReference type="PaxDb" id="4565-Traes_2BL_334D7D6C21.1"/>
<dbReference type="PROSITE" id="PS50213">
    <property type="entry name" value="FAS1"/>
    <property type="match status" value="1"/>
</dbReference>
<proteinExistence type="inferred from homology"/>
<dbReference type="FunFam" id="2.30.180.10:FF:000012">
    <property type="entry name" value="Fasciclin-like arabinogalactan protein 7"/>
    <property type="match status" value="1"/>
</dbReference>
<dbReference type="Gramene" id="TraesRN2B0100937900.1">
    <property type="protein sequence ID" value="TraesRN2B0100937900.1"/>
    <property type="gene ID" value="TraesRN2B0100937900"/>
</dbReference>
<dbReference type="Gramene" id="TraesJAG2B03G00973650.1">
    <property type="protein sequence ID" value="TraesJAG2B03G00973650.1.CDS1"/>
    <property type="gene ID" value="TraesJAG2B03G00973650"/>
</dbReference>
<dbReference type="PANTHER" id="PTHR32077:SF43">
    <property type="entry name" value="OS04G0472200 PROTEIN"/>
    <property type="match status" value="1"/>
</dbReference>
<reference evidence="11" key="1">
    <citation type="submission" date="2018-08" db="EMBL/GenBank/DDBJ databases">
        <authorList>
            <person name="Rossello M."/>
        </authorList>
    </citation>
    <scope>NUCLEOTIDE SEQUENCE [LARGE SCALE GENOMIC DNA]</scope>
    <source>
        <strain evidence="11">cv. Chinese Spring</strain>
    </source>
</reference>
<feature type="region of interest" description="Disordered" evidence="8">
    <location>
        <begin position="198"/>
        <end position="224"/>
    </location>
</feature>
<sequence>MEPKAAVLVSALLCLALSRGALSQKARAPIVETPAPAPAPRHVELAELLSLAGPYGKFLEYLTKTDVIKTFQSQANDTKQGITVFAPQDSAFAALNETVLSNLTTDQLRSLMLHHAMPSYYQLSAFSALAAASQVSMFAYKVNVTYAAGTIGVVSGWATAKLASSVYSTSPVAVYALNRVLLPKEIFPAAPEMAPVPAPAPAPGRGGKAMADAPGASERAASDNADAKSSSCRVVGAGSLALGYVVLLVSGFLMV</sequence>
<keyword evidence="12" id="KW-1185">Reference proteome</keyword>
<dbReference type="InterPro" id="IPR036378">
    <property type="entry name" value="FAS1_dom_sf"/>
</dbReference>
<gene>
    <name evidence="11" type="primary">LOC123049499</name>
</gene>
<dbReference type="GO" id="GO:0098552">
    <property type="term" value="C:side of membrane"/>
    <property type="evidence" value="ECO:0007669"/>
    <property type="project" value="UniProtKB-KW"/>
</dbReference>
<dbReference type="Gramene" id="TraesJUL2B03G00980220.1">
    <property type="protein sequence ID" value="TraesJUL2B03G00980220.1.CDS1"/>
    <property type="gene ID" value="TraesJUL2B03G00980220"/>
</dbReference>
<name>A0A3B6C8D3_WHEAT</name>
<evidence type="ECO:0000256" key="7">
    <source>
        <dbReference type="ARBA" id="ARBA00024686"/>
    </source>
</evidence>
<dbReference type="GO" id="GO:0005886">
    <property type="term" value="C:plasma membrane"/>
    <property type="evidence" value="ECO:0000318"/>
    <property type="project" value="GO_Central"/>
</dbReference>